<evidence type="ECO:0000313" key="4">
    <source>
        <dbReference type="Proteomes" id="UP000198785"/>
    </source>
</evidence>
<dbReference type="Proteomes" id="UP000198785">
    <property type="component" value="Unassembled WGS sequence"/>
</dbReference>
<dbReference type="EMBL" id="FOZZ01000003">
    <property type="protein sequence ID" value="SFS60973.1"/>
    <property type="molecule type" value="Genomic_DNA"/>
</dbReference>
<keyword evidence="2" id="KW-0472">Membrane</keyword>
<name>A0A1I6R8D4_9SPHI</name>
<keyword evidence="2" id="KW-0812">Transmembrane</keyword>
<gene>
    <name evidence="3" type="ORF">SAMN05660206_103196</name>
</gene>
<feature type="region of interest" description="Disordered" evidence="1">
    <location>
        <begin position="254"/>
        <end position="277"/>
    </location>
</feature>
<feature type="compositionally biased region" description="Polar residues" evidence="1">
    <location>
        <begin position="263"/>
        <end position="277"/>
    </location>
</feature>
<feature type="transmembrane region" description="Helical" evidence="2">
    <location>
        <begin position="20"/>
        <end position="41"/>
    </location>
</feature>
<protein>
    <recommendedName>
        <fullName evidence="5">YtkA-like</fullName>
    </recommendedName>
</protein>
<keyword evidence="4" id="KW-1185">Reference proteome</keyword>
<keyword evidence="2" id="KW-1133">Transmembrane helix</keyword>
<evidence type="ECO:0000256" key="2">
    <source>
        <dbReference type="SAM" id="Phobius"/>
    </source>
</evidence>
<dbReference type="AlphaFoldDB" id="A0A1I6R8D4"/>
<dbReference type="STRING" id="683125.SAMN05660206_103196"/>
<evidence type="ECO:0008006" key="5">
    <source>
        <dbReference type="Google" id="ProtNLM"/>
    </source>
</evidence>
<evidence type="ECO:0000256" key="1">
    <source>
        <dbReference type="SAM" id="MobiDB-lite"/>
    </source>
</evidence>
<organism evidence="3 4">
    <name type="scientific">Sphingobacterium wenxiniae</name>
    <dbReference type="NCBI Taxonomy" id="683125"/>
    <lineage>
        <taxon>Bacteria</taxon>
        <taxon>Pseudomonadati</taxon>
        <taxon>Bacteroidota</taxon>
        <taxon>Sphingobacteriia</taxon>
        <taxon>Sphingobacteriales</taxon>
        <taxon>Sphingobacteriaceae</taxon>
        <taxon>Sphingobacterium</taxon>
    </lineage>
</organism>
<reference evidence="3 4" key="1">
    <citation type="submission" date="2016-10" db="EMBL/GenBank/DDBJ databases">
        <authorList>
            <person name="de Groot N.N."/>
        </authorList>
    </citation>
    <scope>NUCLEOTIDE SEQUENCE [LARGE SCALE GENOMIC DNA]</scope>
    <source>
        <strain evidence="3 4">DSM 22789</strain>
    </source>
</reference>
<proteinExistence type="predicted"/>
<evidence type="ECO:0000313" key="3">
    <source>
        <dbReference type="EMBL" id="SFS60973.1"/>
    </source>
</evidence>
<accession>A0A1I6R8D4</accession>
<sequence length="333" mass="37472">MKLSDFHSTTWPENRDGFTTHLLITMKKIILFLTVLCFVVVSCTKEKTDYEAEIDTEVTEHHEFKEVYAINSDGYKISIEALNGTFYKGYNEIRLKITGSQTGAEADATAVTFLPIMSNANGDRTSCPHRYDLVYRQDESYFSGYSVFTDESGAERTWELYISFTIAGQTHTVKQNISVSEQTNQNLNMTTFTGKDEQQYFIALVSPQKPKVGENELVAGIYRYNRPTNPPSGDFPDASQFSYTEVSGFTLQLDPRMPEPSMGNHSSPNNKDLTQQNDGLYHGVVNYTMTGNWTLNFILLNQQGQILKGTVVSTDFTPGVVGVKSELHIDILF</sequence>